<sequence length="152" mass="17092">STCRGPEGDVISFEWLLLTKEFGSLLGDNIKFKKIDEMKKIRVDPMRFSPIAKLARQTYAQFTAELLAQDIEKKLTAENAENAEEKLKLKNSAVNSSYKLHSDQSFVEFTASRCSARDEKKVELSGEVVVVESDAASKQPLRTLRATRALLH</sequence>
<proteinExistence type="predicted"/>
<dbReference type="EMBL" id="BARV01041212">
    <property type="protein sequence ID" value="GAI48670.1"/>
    <property type="molecule type" value="Genomic_DNA"/>
</dbReference>
<gene>
    <name evidence="1" type="ORF">S06H3_62481</name>
</gene>
<name>X1QCD0_9ZZZZ</name>
<comment type="caution">
    <text evidence="1">The sequence shown here is derived from an EMBL/GenBank/DDBJ whole genome shotgun (WGS) entry which is preliminary data.</text>
</comment>
<dbReference type="AlphaFoldDB" id="X1QCD0"/>
<organism evidence="1">
    <name type="scientific">marine sediment metagenome</name>
    <dbReference type="NCBI Taxonomy" id="412755"/>
    <lineage>
        <taxon>unclassified sequences</taxon>
        <taxon>metagenomes</taxon>
        <taxon>ecological metagenomes</taxon>
    </lineage>
</organism>
<feature type="non-terminal residue" evidence="1">
    <location>
        <position position="1"/>
    </location>
</feature>
<accession>X1QCD0</accession>
<feature type="non-terminal residue" evidence="1">
    <location>
        <position position="152"/>
    </location>
</feature>
<protein>
    <submittedName>
        <fullName evidence="1">Uncharacterized protein</fullName>
    </submittedName>
</protein>
<reference evidence="1" key="1">
    <citation type="journal article" date="2014" name="Front. Microbiol.">
        <title>High frequency of phylogenetically diverse reductive dehalogenase-homologous genes in deep subseafloor sedimentary metagenomes.</title>
        <authorList>
            <person name="Kawai M."/>
            <person name="Futagami T."/>
            <person name="Toyoda A."/>
            <person name="Takaki Y."/>
            <person name="Nishi S."/>
            <person name="Hori S."/>
            <person name="Arai W."/>
            <person name="Tsubouchi T."/>
            <person name="Morono Y."/>
            <person name="Uchiyama I."/>
            <person name="Ito T."/>
            <person name="Fujiyama A."/>
            <person name="Inagaki F."/>
            <person name="Takami H."/>
        </authorList>
    </citation>
    <scope>NUCLEOTIDE SEQUENCE</scope>
    <source>
        <strain evidence="1">Expedition CK06-06</strain>
    </source>
</reference>
<evidence type="ECO:0000313" key="1">
    <source>
        <dbReference type="EMBL" id="GAI48670.1"/>
    </source>
</evidence>